<dbReference type="InterPro" id="IPR012677">
    <property type="entry name" value="Nucleotide-bd_a/b_plait_sf"/>
</dbReference>
<gene>
    <name evidence="2" type="ORF">HU200_000760</name>
</gene>
<reference evidence="2" key="1">
    <citation type="submission" date="2020-07" db="EMBL/GenBank/DDBJ databases">
        <title>Genome sequence and genetic diversity analysis of an under-domesticated orphan crop, white fonio (Digitaria exilis).</title>
        <authorList>
            <person name="Bennetzen J.L."/>
            <person name="Chen S."/>
            <person name="Ma X."/>
            <person name="Wang X."/>
            <person name="Yssel A.E.J."/>
            <person name="Chaluvadi S.R."/>
            <person name="Johnson M."/>
            <person name="Gangashetty P."/>
            <person name="Hamidou F."/>
            <person name="Sanogo M.D."/>
            <person name="Zwaenepoel A."/>
            <person name="Wallace J."/>
            <person name="Van De Peer Y."/>
            <person name="Van Deynze A."/>
        </authorList>
    </citation>
    <scope>NUCLEOTIDE SEQUENCE</scope>
    <source>
        <tissue evidence="2">Leaves</tissue>
    </source>
</reference>
<dbReference type="OrthoDB" id="663694at2759"/>
<evidence type="ECO:0000313" key="2">
    <source>
        <dbReference type="EMBL" id="KAF8780814.1"/>
    </source>
</evidence>
<dbReference type="Proteomes" id="UP000636709">
    <property type="component" value="Unassembled WGS sequence"/>
</dbReference>
<dbReference type="Gene3D" id="3.30.70.330">
    <property type="match status" value="1"/>
</dbReference>
<sequence length="42" mass="4881">MSFGYLVFKKREDGERAINGLNGFKVMGRKLLRVDWVYPSCV</sequence>
<name>A0A835FZD4_9POAL</name>
<dbReference type="GO" id="GO:0003723">
    <property type="term" value="F:RNA binding"/>
    <property type="evidence" value="ECO:0007669"/>
    <property type="project" value="InterPro"/>
</dbReference>
<dbReference type="SUPFAM" id="SSF54928">
    <property type="entry name" value="RNA-binding domain, RBD"/>
    <property type="match status" value="1"/>
</dbReference>
<dbReference type="InterPro" id="IPR035979">
    <property type="entry name" value="RBD_domain_sf"/>
</dbReference>
<evidence type="ECO:0000259" key="1">
    <source>
        <dbReference type="Pfam" id="PF00076"/>
    </source>
</evidence>
<dbReference type="Pfam" id="PF00076">
    <property type="entry name" value="RRM_1"/>
    <property type="match status" value="1"/>
</dbReference>
<proteinExistence type="predicted"/>
<dbReference type="InterPro" id="IPR000504">
    <property type="entry name" value="RRM_dom"/>
</dbReference>
<organism evidence="2 3">
    <name type="scientific">Digitaria exilis</name>
    <dbReference type="NCBI Taxonomy" id="1010633"/>
    <lineage>
        <taxon>Eukaryota</taxon>
        <taxon>Viridiplantae</taxon>
        <taxon>Streptophyta</taxon>
        <taxon>Embryophyta</taxon>
        <taxon>Tracheophyta</taxon>
        <taxon>Spermatophyta</taxon>
        <taxon>Magnoliopsida</taxon>
        <taxon>Liliopsida</taxon>
        <taxon>Poales</taxon>
        <taxon>Poaceae</taxon>
        <taxon>PACMAD clade</taxon>
        <taxon>Panicoideae</taxon>
        <taxon>Panicodae</taxon>
        <taxon>Paniceae</taxon>
        <taxon>Anthephorinae</taxon>
        <taxon>Digitaria</taxon>
    </lineage>
</organism>
<accession>A0A835FZD4</accession>
<dbReference type="AlphaFoldDB" id="A0A835FZD4"/>
<comment type="caution">
    <text evidence="2">The sequence shown here is derived from an EMBL/GenBank/DDBJ whole genome shotgun (WGS) entry which is preliminary data.</text>
</comment>
<keyword evidence="3" id="KW-1185">Reference proteome</keyword>
<feature type="domain" description="RRM" evidence="1">
    <location>
        <begin position="3"/>
        <end position="31"/>
    </location>
</feature>
<evidence type="ECO:0000313" key="3">
    <source>
        <dbReference type="Proteomes" id="UP000636709"/>
    </source>
</evidence>
<dbReference type="EMBL" id="JACEFO010000112">
    <property type="protein sequence ID" value="KAF8780814.1"/>
    <property type="molecule type" value="Genomic_DNA"/>
</dbReference>
<protein>
    <recommendedName>
        <fullName evidence="1">RRM domain-containing protein</fullName>
    </recommendedName>
</protein>